<proteinExistence type="predicted"/>
<dbReference type="AlphaFoldDB" id="A0A5M6ZA43"/>
<sequence length="135" mass="14357">MKRIILASMAAMFGASAYAAPLTVTLDGVRWEGPLYISVQSEDQFMQEEAAASTMVQTPHPGAHNFTFDVPPGAYAVSVWHDDGNGVFDRDAYGRPLDGWAMSGEIGQGAPSFEDVAISVGPDGASVTLQMVYPD</sequence>
<name>A0A5M6ZA43_9PROT</name>
<evidence type="ECO:0000313" key="2">
    <source>
        <dbReference type="EMBL" id="KAA5801562.1"/>
    </source>
</evidence>
<dbReference type="Proteomes" id="UP000325122">
    <property type="component" value="Unassembled WGS sequence"/>
</dbReference>
<evidence type="ECO:0000313" key="3">
    <source>
        <dbReference type="Proteomes" id="UP000325122"/>
    </source>
</evidence>
<comment type="caution">
    <text evidence="2">The sequence shown here is derived from an EMBL/GenBank/DDBJ whole genome shotgun (WGS) entry which is preliminary data.</text>
</comment>
<dbReference type="EMBL" id="VWOJ01000004">
    <property type="protein sequence ID" value="KAA5801562.1"/>
    <property type="molecule type" value="Genomic_DNA"/>
</dbReference>
<organism evidence="2 3">
    <name type="scientific">Alkalicaulis satelles</name>
    <dbReference type="NCBI Taxonomy" id="2609175"/>
    <lineage>
        <taxon>Bacteria</taxon>
        <taxon>Pseudomonadati</taxon>
        <taxon>Pseudomonadota</taxon>
        <taxon>Alphaproteobacteria</taxon>
        <taxon>Maricaulales</taxon>
        <taxon>Maricaulaceae</taxon>
        <taxon>Alkalicaulis</taxon>
    </lineage>
</organism>
<dbReference type="RefSeq" id="WP_150023750.1">
    <property type="nucleotide sequence ID" value="NZ_VWOJ01000004.1"/>
</dbReference>
<evidence type="ECO:0000256" key="1">
    <source>
        <dbReference type="SAM" id="SignalP"/>
    </source>
</evidence>
<accession>A0A5M6ZA43</accession>
<protein>
    <submittedName>
        <fullName evidence="2">DUF2141 domain-containing protein</fullName>
    </submittedName>
</protein>
<feature type="chain" id="PRO_5024418218" evidence="1">
    <location>
        <begin position="20"/>
        <end position="135"/>
    </location>
</feature>
<keyword evidence="3" id="KW-1185">Reference proteome</keyword>
<reference evidence="2 3" key="1">
    <citation type="submission" date="2019-09" db="EMBL/GenBank/DDBJ databases">
        <authorList>
            <person name="Kevbrin V."/>
            <person name="Grouzdev D.S."/>
        </authorList>
    </citation>
    <scope>NUCLEOTIDE SEQUENCE [LARGE SCALE GENOMIC DNA]</scope>
    <source>
        <strain evidence="2 3">G-192</strain>
    </source>
</reference>
<gene>
    <name evidence="2" type="ORF">F1654_11730</name>
</gene>
<dbReference type="InterPro" id="IPR018673">
    <property type="entry name" value="DUF2141"/>
</dbReference>
<feature type="signal peptide" evidence="1">
    <location>
        <begin position="1"/>
        <end position="19"/>
    </location>
</feature>
<keyword evidence="1" id="KW-0732">Signal</keyword>
<dbReference type="Pfam" id="PF09912">
    <property type="entry name" value="DUF2141"/>
    <property type="match status" value="1"/>
</dbReference>